<keyword evidence="2" id="KW-0413">Isomerase</keyword>
<organism evidence="2 3">
    <name type="scientific">Nonomuraea jabiensis</name>
    <dbReference type="NCBI Taxonomy" id="882448"/>
    <lineage>
        <taxon>Bacteria</taxon>
        <taxon>Bacillati</taxon>
        <taxon>Actinomycetota</taxon>
        <taxon>Actinomycetes</taxon>
        <taxon>Streptosporangiales</taxon>
        <taxon>Streptosporangiaceae</taxon>
        <taxon>Nonomuraea</taxon>
    </lineage>
</organism>
<dbReference type="Proteomes" id="UP000579153">
    <property type="component" value="Unassembled WGS sequence"/>
</dbReference>
<sequence length="104" mass="11336">MAREVRAYVDAVNARDLDALVAAFGPDGVVIDVTRPIRGHDAIREWARAEVIGGTLKVVSIAERRSNGQKLLVHWAPAGSGGWRAYYDFTVSGGRIVRADLQYA</sequence>
<feature type="domain" description="SnoaL-like" evidence="1">
    <location>
        <begin position="5"/>
        <end position="98"/>
    </location>
</feature>
<comment type="caution">
    <text evidence="2">The sequence shown here is derived from an EMBL/GenBank/DDBJ whole genome shotgun (WGS) entry which is preliminary data.</text>
</comment>
<gene>
    <name evidence="2" type="ORF">HD596_011063</name>
</gene>
<dbReference type="AlphaFoldDB" id="A0A7W9GI78"/>
<accession>A0A7W9GI78</accession>
<name>A0A7W9GI78_9ACTN</name>
<reference evidence="2 3" key="1">
    <citation type="submission" date="2020-08" db="EMBL/GenBank/DDBJ databases">
        <title>Sequencing the genomes of 1000 actinobacteria strains.</title>
        <authorList>
            <person name="Klenk H.-P."/>
        </authorList>
    </citation>
    <scope>NUCLEOTIDE SEQUENCE [LARGE SCALE GENOMIC DNA]</scope>
    <source>
        <strain evidence="2 3">DSM 45507</strain>
    </source>
</reference>
<dbReference type="Pfam" id="PF12680">
    <property type="entry name" value="SnoaL_2"/>
    <property type="match status" value="1"/>
</dbReference>
<dbReference type="GO" id="GO:0016853">
    <property type="term" value="F:isomerase activity"/>
    <property type="evidence" value="ECO:0007669"/>
    <property type="project" value="UniProtKB-KW"/>
</dbReference>
<dbReference type="SUPFAM" id="SSF54427">
    <property type="entry name" value="NTF2-like"/>
    <property type="match status" value="1"/>
</dbReference>
<dbReference type="EMBL" id="JACHMB010000001">
    <property type="protein sequence ID" value="MBB5784307.1"/>
    <property type="molecule type" value="Genomic_DNA"/>
</dbReference>
<evidence type="ECO:0000259" key="1">
    <source>
        <dbReference type="Pfam" id="PF12680"/>
    </source>
</evidence>
<protein>
    <submittedName>
        <fullName evidence="2">Ketosteroid isomerase-like protein</fullName>
    </submittedName>
</protein>
<dbReference type="Gene3D" id="3.10.450.50">
    <property type="match status" value="1"/>
</dbReference>
<evidence type="ECO:0000313" key="3">
    <source>
        <dbReference type="Proteomes" id="UP000579153"/>
    </source>
</evidence>
<proteinExistence type="predicted"/>
<dbReference type="InterPro" id="IPR037401">
    <property type="entry name" value="SnoaL-like"/>
</dbReference>
<keyword evidence="3" id="KW-1185">Reference proteome</keyword>
<dbReference type="InterPro" id="IPR032710">
    <property type="entry name" value="NTF2-like_dom_sf"/>
</dbReference>
<evidence type="ECO:0000313" key="2">
    <source>
        <dbReference type="EMBL" id="MBB5784307.1"/>
    </source>
</evidence>